<keyword evidence="1" id="KW-0694">RNA-binding</keyword>
<dbReference type="Gene3D" id="3.30.70.330">
    <property type="match status" value="2"/>
</dbReference>
<feature type="region of interest" description="Disordered" evidence="2">
    <location>
        <begin position="716"/>
        <end position="735"/>
    </location>
</feature>
<dbReference type="PROSITE" id="PS50102">
    <property type="entry name" value="RRM"/>
    <property type="match status" value="2"/>
</dbReference>
<gene>
    <name evidence="4" type="ORF">EVG20_g220</name>
</gene>
<accession>A0A4Y9ZF46</accession>
<feature type="domain" description="RRM" evidence="3">
    <location>
        <begin position="65"/>
        <end position="146"/>
    </location>
</feature>
<feature type="compositionally biased region" description="Polar residues" evidence="2">
    <location>
        <begin position="755"/>
        <end position="772"/>
    </location>
</feature>
<dbReference type="GO" id="GO:0003723">
    <property type="term" value="F:RNA binding"/>
    <property type="evidence" value="ECO:0007669"/>
    <property type="project" value="UniProtKB-UniRule"/>
</dbReference>
<feature type="compositionally biased region" description="Polar residues" evidence="2">
    <location>
        <begin position="506"/>
        <end position="517"/>
    </location>
</feature>
<feature type="region of interest" description="Disordered" evidence="2">
    <location>
        <begin position="1068"/>
        <end position="1152"/>
    </location>
</feature>
<dbReference type="STRING" id="205917.A0A4Y9ZF46"/>
<dbReference type="Pfam" id="PF00076">
    <property type="entry name" value="RRM_1"/>
    <property type="match status" value="1"/>
</dbReference>
<evidence type="ECO:0000313" key="5">
    <source>
        <dbReference type="Proteomes" id="UP000298327"/>
    </source>
</evidence>
<keyword evidence="5" id="KW-1185">Reference proteome</keyword>
<protein>
    <recommendedName>
        <fullName evidence="3">RRM domain-containing protein</fullName>
    </recommendedName>
</protein>
<proteinExistence type="predicted"/>
<dbReference type="EMBL" id="SEOQ01000005">
    <property type="protein sequence ID" value="TFY72800.1"/>
    <property type="molecule type" value="Genomic_DNA"/>
</dbReference>
<evidence type="ECO:0000259" key="3">
    <source>
        <dbReference type="PROSITE" id="PS50102"/>
    </source>
</evidence>
<sequence>MPLKVSPAPRSWGTRFDSLTPPSPPRPSILHKISTAVNAGPDHSLDTQSTPSPIRTKEGKDAHDTSVFVGSLPTHVDHGELSRLLSEHLSSYARIKGIKIIRDSKGGICAFVQCESAAAAANIIQMMRRQPEPFMGKYLRYEQARVFKSLLISYRVPMQSAPANRLNCSQNSSSFKENVFELTPASDMRLLRPYGSKYVSILYNAEAHQYDQRMSLRHGVDTAASDFSANAAHVSTSAAEDMLLSPLCYDAETIYKLASFFGRVESCHSFRGNDKGNQYSYPPPHDAPRSTNMDLGCWEVKWERREDCCAAFTALRTVPHLTITWAHSLGTSPSPHGRPKAYSLSSLPSREFHSSIPQVTDVTTPSKGLLAASHMPSHLRTATYSTMSSEAGASTAAGTVGSPASSRHSSCSDGVNQDTSRPPATVESTGGTEEGDWTVVQPPFHSLPDPNLRSPTSLLVASPTQLSTSISSAKCHEGKRDVFMDALDRRNETKTQWGDSELSPLSPLSAQSVSSPTRWGDTAPFINALTKVDISPERASKEITRRFSFAENRTTSPLGLAISPDAYEGTPGDIHCSKTIRETTRPVPLSRMDPEPQNAESPLPPSLGYPIVSPGEGRVGKFGNAFGNKDGGGLRPVTIFAGGLEMYGPNAWDEAKVKSVFGKYGTILEVTVIKPGHKKSAFAFITYEDSPSASRAMAEEHNKVYDGRQIRVQPHRGVWGLGSRGRPFRNPARRGLASSSDLGFASLQSPFGFSSAAPGTSESDSNQHTGPTTPTPEPSLLANTISSQSSSVPTPAPAFPLPLSMMPPPGTVASTNYPAIPPAGYYAAPSPWFTPYSYVPFMPRYAPGHTVPVMPSSCSTATVNGDNIVYPPFTPYPAYPVYGHVEPPAEPSRQVHTPSSGGQQQPPLLPTGFLQGEQGLVAMYQPEALNQYMTSNNTQIRQLPGVPDLHQEGRQRSASTPTATAWPSYGYPSFYPAPPPGSMPPTPARAQSFPPPGYAVTMHNMGWYPHPSMNPSPSASHQQITPSVSRPTVHNPTPMNATSLSVSALFGTGPCSYNLPHGEANLSFRRRNRRYNTPSDSPHRYSDVRAQPGFRASGNYNRTYTPSVQHPGPSAAAPMSRIDEARSRNNAGEAGARGSVSSPAKFEESENC</sequence>
<feature type="region of interest" description="Disordered" evidence="2">
    <location>
        <begin position="587"/>
        <end position="606"/>
    </location>
</feature>
<comment type="caution">
    <text evidence="4">The sequence shown here is derived from an EMBL/GenBank/DDBJ whole genome shotgun (WGS) entry which is preliminary data.</text>
</comment>
<dbReference type="InterPro" id="IPR012677">
    <property type="entry name" value="Nucleotide-bd_a/b_plait_sf"/>
</dbReference>
<evidence type="ECO:0000313" key="4">
    <source>
        <dbReference type="EMBL" id="TFY72800.1"/>
    </source>
</evidence>
<feature type="region of interest" description="Disordered" evidence="2">
    <location>
        <begin position="755"/>
        <end position="794"/>
    </location>
</feature>
<dbReference type="InterPro" id="IPR050441">
    <property type="entry name" value="RBM"/>
</dbReference>
<dbReference type="OrthoDB" id="410044at2759"/>
<dbReference type="InterPro" id="IPR035979">
    <property type="entry name" value="RBD_domain_sf"/>
</dbReference>
<feature type="region of interest" description="Disordered" evidence="2">
    <location>
        <begin position="1"/>
        <end position="62"/>
    </location>
</feature>
<dbReference type="SMART" id="SM00360">
    <property type="entry name" value="RRM"/>
    <property type="match status" value="2"/>
</dbReference>
<feature type="compositionally biased region" description="Low complexity" evidence="2">
    <location>
        <begin position="394"/>
        <end position="406"/>
    </location>
</feature>
<dbReference type="Proteomes" id="UP000298327">
    <property type="component" value="Unassembled WGS sequence"/>
</dbReference>
<feature type="compositionally biased region" description="Polar residues" evidence="2">
    <location>
        <begin position="407"/>
        <end position="431"/>
    </location>
</feature>
<dbReference type="AlphaFoldDB" id="A0A4Y9ZF46"/>
<evidence type="ECO:0000256" key="2">
    <source>
        <dbReference type="SAM" id="MobiDB-lite"/>
    </source>
</evidence>
<feature type="domain" description="RRM" evidence="3">
    <location>
        <begin position="637"/>
        <end position="717"/>
    </location>
</feature>
<organism evidence="4 5">
    <name type="scientific">Dentipellis fragilis</name>
    <dbReference type="NCBI Taxonomy" id="205917"/>
    <lineage>
        <taxon>Eukaryota</taxon>
        <taxon>Fungi</taxon>
        <taxon>Dikarya</taxon>
        <taxon>Basidiomycota</taxon>
        <taxon>Agaricomycotina</taxon>
        <taxon>Agaricomycetes</taxon>
        <taxon>Russulales</taxon>
        <taxon>Hericiaceae</taxon>
        <taxon>Dentipellis</taxon>
    </lineage>
</organism>
<dbReference type="PANTHER" id="PTHR48034">
    <property type="entry name" value="TRANSFORMER-2 SEX-DETERMINING PROTEIN-RELATED"/>
    <property type="match status" value="1"/>
</dbReference>
<dbReference type="SUPFAM" id="SSF54928">
    <property type="entry name" value="RNA-binding domain, RBD"/>
    <property type="match status" value="2"/>
</dbReference>
<feature type="compositionally biased region" description="Polar residues" evidence="2">
    <location>
        <begin position="781"/>
        <end position="793"/>
    </location>
</feature>
<evidence type="ECO:0000256" key="1">
    <source>
        <dbReference type="PROSITE-ProRule" id="PRU00176"/>
    </source>
</evidence>
<name>A0A4Y9ZF46_9AGAM</name>
<dbReference type="CDD" id="cd00590">
    <property type="entry name" value="RRM_SF"/>
    <property type="match status" value="1"/>
</dbReference>
<feature type="compositionally biased region" description="Polar residues" evidence="2">
    <location>
        <begin position="894"/>
        <end position="906"/>
    </location>
</feature>
<feature type="region of interest" description="Disordered" evidence="2">
    <location>
        <begin position="884"/>
        <end position="911"/>
    </location>
</feature>
<dbReference type="InterPro" id="IPR000504">
    <property type="entry name" value="RRM_dom"/>
</dbReference>
<reference evidence="4 5" key="1">
    <citation type="submission" date="2019-02" db="EMBL/GenBank/DDBJ databases">
        <title>Genome sequencing of the rare red list fungi Dentipellis fragilis.</title>
        <authorList>
            <person name="Buettner E."/>
            <person name="Kellner H."/>
        </authorList>
    </citation>
    <scope>NUCLEOTIDE SEQUENCE [LARGE SCALE GENOMIC DNA]</scope>
    <source>
        <strain evidence="4 5">DSM 105465</strain>
    </source>
</reference>
<feature type="compositionally biased region" description="Polar residues" evidence="2">
    <location>
        <begin position="1098"/>
        <end position="1108"/>
    </location>
</feature>
<feature type="region of interest" description="Disordered" evidence="2">
    <location>
        <begin position="1014"/>
        <end position="1040"/>
    </location>
</feature>
<feature type="region of interest" description="Disordered" evidence="2">
    <location>
        <begin position="495"/>
        <end position="517"/>
    </location>
</feature>
<feature type="region of interest" description="Disordered" evidence="2">
    <location>
        <begin position="394"/>
        <end position="456"/>
    </location>
</feature>